<dbReference type="AlphaFoldDB" id="A0A8T9ZXJ0"/>
<dbReference type="InterPro" id="IPR050269">
    <property type="entry name" value="ComplexI_Subunit6"/>
</dbReference>
<sequence>MVMISIMMATLSFIFMWLKHPISMGITIIVQTMMMAMLTGLIMKSFWFSYIVMITMLSGMLVLFIYMASVASNEKLQMSNKLISLTVLMLLLSMMAQLMTENYEDELMSSQTMTTETLSLNSLMNMKFKNITMMMVMYLLFTMITVSHIVNITEGPLRMKK</sequence>
<organism evidence="17">
    <name type="scientific">Physomerus sp</name>
    <dbReference type="NCBI Taxonomy" id="2931302"/>
    <lineage>
        <taxon>Eukaryota</taxon>
        <taxon>Metazoa</taxon>
        <taxon>Ecdysozoa</taxon>
        <taxon>Arthropoda</taxon>
        <taxon>Hexapoda</taxon>
        <taxon>Insecta</taxon>
        <taxon>Pterygota</taxon>
        <taxon>Neoptera</taxon>
        <taxon>Paraneoptera</taxon>
        <taxon>Hemiptera</taxon>
        <taxon>Heteroptera</taxon>
        <taxon>Panheteroptera</taxon>
        <taxon>Pentatomomorpha</taxon>
        <taxon>Coreoidea</taxon>
        <taxon>Coreidae</taxon>
        <taxon>Coreinae</taxon>
        <taxon>Physomerus</taxon>
    </lineage>
</organism>
<evidence type="ECO:0000256" key="14">
    <source>
        <dbReference type="ARBA" id="ARBA00031019"/>
    </source>
</evidence>
<evidence type="ECO:0000313" key="17">
    <source>
        <dbReference type="EMBL" id="UPL65763.1"/>
    </source>
</evidence>
<evidence type="ECO:0000256" key="1">
    <source>
        <dbReference type="ARBA" id="ARBA00004225"/>
    </source>
</evidence>
<dbReference type="EC" id="7.1.1.2" evidence="3"/>
<keyword evidence="7 16" id="KW-0812">Transmembrane</keyword>
<accession>A0A8T9ZXJ0</accession>
<evidence type="ECO:0000256" key="6">
    <source>
        <dbReference type="ARBA" id="ARBA00022660"/>
    </source>
</evidence>
<comment type="similarity">
    <text evidence="2">Belongs to the complex I subunit 6 family.</text>
</comment>
<dbReference type="EMBL" id="MW619681">
    <property type="protein sequence ID" value="UPL65763.1"/>
    <property type="molecule type" value="Genomic_DNA"/>
</dbReference>
<feature type="transmembrane region" description="Helical" evidence="16">
    <location>
        <begin position="48"/>
        <end position="70"/>
    </location>
</feature>
<protein>
    <recommendedName>
        <fullName evidence="4">NADH-ubiquinone oxidoreductase chain 6</fullName>
        <ecNumber evidence="3">7.1.1.2</ecNumber>
    </recommendedName>
    <alternativeName>
        <fullName evidence="14">NADH dehydrogenase subunit 6</fullName>
    </alternativeName>
</protein>
<proteinExistence type="inferred from homology"/>
<reference evidence="17" key="1">
    <citation type="journal article" date="2022" name="Cladistics">
        <title>Diversification of the phytophagous lineages of true bugs (Insecta: Hemiptera: Heteroptera) shortly after that of the flowering plants.</title>
        <authorList>
            <person name="Ye F."/>
            <person name="Kment P."/>
            <person name="Redei D."/>
            <person name="Luo J.Y."/>
            <person name="Wang Y.H."/>
            <person name="Kuechler S.M."/>
            <person name="Zhang W.W."/>
            <person name="Chen P.P."/>
            <person name="Wu H.Y."/>
            <person name="Wu Y.Z."/>
            <person name="Sun X.Y."/>
            <person name="Ding L."/>
            <person name="Wang Y.R."/>
            <person name="Xie Q."/>
        </authorList>
    </citation>
    <scope>NUCLEOTIDE SEQUENCE</scope>
</reference>
<evidence type="ECO:0000256" key="10">
    <source>
        <dbReference type="ARBA" id="ARBA00022989"/>
    </source>
</evidence>
<evidence type="ECO:0000256" key="16">
    <source>
        <dbReference type="SAM" id="Phobius"/>
    </source>
</evidence>
<keyword evidence="10 16" id="KW-1133">Transmembrane helix</keyword>
<evidence type="ECO:0000256" key="8">
    <source>
        <dbReference type="ARBA" id="ARBA00022967"/>
    </source>
</evidence>
<evidence type="ECO:0000256" key="5">
    <source>
        <dbReference type="ARBA" id="ARBA00022448"/>
    </source>
</evidence>
<keyword evidence="13 16" id="KW-0472">Membrane</keyword>
<keyword evidence="12 17" id="KW-0496">Mitochondrion</keyword>
<evidence type="ECO:0000256" key="7">
    <source>
        <dbReference type="ARBA" id="ARBA00022692"/>
    </source>
</evidence>
<keyword evidence="6" id="KW-0679">Respiratory chain</keyword>
<evidence type="ECO:0000256" key="13">
    <source>
        <dbReference type="ARBA" id="ARBA00023136"/>
    </source>
</evidence>
<keyword evidence="9" id="KW-0249">Electron transport</keyword>
<evidence type="ECO:0000256" key="9">
    <source>
        <dbReference type="ARBA" id="ARBA00022982"/>
    </source>
</evidence>
<dbReference type="GO" id="GO:0031966">
    <property type="term" value="C:mitochondrial membrane"/>
    <property type="evidence" value="ECO:0007669"/>
    <property type="project" value="UniProtKB-SubCell"/>
</dbReference>
<dbReference type="PANTHER" id="PTHR11435">
    <property type="entry name" value="NADH UBIQUINONE OXIDOREDUCTASE SUBUNIT ND6"/>
    <property type="match status" value="1"/>
</dbReference>
<comment type="catalytic activity">
    <reaction evidence="15">
        <text>a ubiquinone + NADH + 5 H(+)(in) = a ubiquinol + NAD(+) + 4 H(+)(out)</text>
        <dbReference type="Rhea" id="RHEA:29091"/>
        <dbReference type="Rhea" id="RHEA-COMP:9565"/>
        <dbReference type="Rhea" id="RHEA-COMP:9566"/>
        <dbReference type="ChEBI" id="CHEBI:15378"/>
        <dbReference type="ChEBI" id="CHEBI:16389"/>
        <dbReference type="ChEBI" id="CHEBI:17976"/>
        <dbReference type="ChEBI" id="CHEBI:57540"/>
        <dbReference type="ChEBI" id="CHEBI:57945"/>
        <dbReference type="EC" id="7.1.1.2"/>
    </reaction>
</comment>
<dbReference type="PANTHER" id="PTHR11435:SF1">
    <property type="entry name" value="NADH-UBIQUINONE OXIDOREDUCTASE CHAIN 6"/>
    <property type="match status" value="1"/>
</dbReference>
<feature type="transmembrane region" description="Helical" evidence="16">
    <location>
        <begin position="131"/>
        <end position="152"/>
    </location>
</feature>
<keyword evidence="8" id="KW-1278">Translocase</keyword>
<evidence type="ECO:0000256" key="3">
    <source>
        <dbReference type="ARBA" id="ARBA00012944"/>
    </source>
</evidence>
<name>A0A8T9ZXJ0_9HEMI</name>
<dbReference type="GO" id="GO:0008137">
    <property type="term" value="F:NADH dehydrogenase (ubiquinone) activity"/>
    <property type="evidence" value="ECO:0007669"/>
    <property type="project" value="UniProtKB-EC"/>
</dbReference>
<evidence type="ECO:0000256" key="15">
    <source>
        <dbReference type="ARBA" id="ARBA00049551"/>
    </source>
</evidence>
<evidence type="ECO:0000256" key="2">
    <source>
        <dbReference type="ARBA" id="ARBA00005698"/>
    </source>
</evidence>
<geneLocation type="mitochondrion" evidence="17"/>
<evidence type="ECO:0000256" key="4">
    <source>
        <dbReference type="ARBA" id="ARBA00021095"/>
    </source>
</evidence>
<evidence type="ECO:0000256" key="12">
    <source>
        <dbReference type="ARBA" id="ARBA00023128"/>
    </source>
</evidence>
<feature type="transmembrane region" description="Helical" evidence="16">
    <location>
        <begin position="21"/>
        <end position="42"/>
    </location>
</feature>
<evidence type="ECO:0000256" key="11">
    <source>
        <dbReference type="ARBA" id="ARBA00023027"/>
    </source>
</evidence>
<comment type="subcellular location">
    <subcellularLocation>
        <location evidence="1">Mitochondrion membrane</location>
        <topology evidence="1">Multi-pass membrane protein</topology>
    </subcellularLocation>
</comment>
<keyword evidence="11" id="KW-0520">NAD</keyword>
<keyword evidence="5" id="KW-0813">Transport</keyword>
<feature type="transmembrane region" description="Helical" evidence="16">
    <location>
        <begin position="82"/>
        <end position="100"/>
    </location>
</feature>